<gene>
    <name evidence="3" type="ORF">A11A3_09160</name>
</gene>
<evidence type="ECO:0000256" key="1">
    <source>
        <dbReference type="SAM" id="Phobius"/>
    </source>
</evidence>
<accession>L0WDW1</accession>
<comment type="caution">
    <text evidence="3">The sequence shown here is derived from an EMBL/GenBank/DDBJ whole genome shotgun (WGS) entry which is preliminary data.</text>
</comment>
<feature type="transmembrane region" description="Helical" evidence="1">
    <location>
        <begin position="146"/>
        <end position="166"/>
    </location>
</feature>
<organism evidence="3 4">
    <name type="scientific">Alcanivorax hongdengensis A-11-3</name>
    <dbReference type="NCBI Taxonomy" id="1177179"/>
    <lineage>
        <taxon>Bacteria</taxon>
        <taxon>Pseudomonadati</taxon>
        <taxon>Pseudomonadota</taxon>
        <taxon>Gammaproteobacteria</taxon>
        <taxon>Oceanospirillales</taxon>
        <taxon>Alcanivoracaceae</taxon>
        <taxon>Alcanivorax</taxon>
    </lineage>
</organism>
<evidence type="ECO:0000313" key="4">
    <source>
        <dbReference type="Proteomes" id="UP000010164"/>
    </source>
</evidence>
<dbReference type="OrthoDB" id="9816314at2"/>
<feature type="transmembrane region" description="Helical" evidence="1">
    <location>
        <begin position="42"/>
        <end position="62"/>
    </location>
</feature>
<evidence type="ECO:0000313" key="3">
    <source>
        <dbReference type="EMBL" id="EKF74357.1"/>
    </source>
</evidence>
<dbReference type="Pfam" id="PF14378">
    <property type="entry name" value="PAP2_3"/>
    <property type="match status" value="1"/>
</dbReference>
<protein>
    <recommendedName>
        <fullName evidence="2">Inositolphosphotransferase Aur1/Ipt1 domain-containing protein</fullName>
    </recommendedName>
</protein>
<sequence>MNRWGSPLDRFLLATVAGFAVLVYGVTAYFRLPYRPVHDFYSLPLLFGTGFFVLGFFCFRLLRMMLLHRGHGLLKAAWRDVWSFVSWPRFCTALPVLLLIPVFFSVFTTMKNAIPALQPFYLDPALAELDQRLHAGTQPWQWLQPLLGIPLVTMLISAFYKSWFFFKYGMVCWQAFSLADPQRRARFFVTLLLCWILLGVVLATLLSSAGPCFYGGLYPQLPNPYAGLMTYLHQADSHYPVFDLFAQHYLWRAYQGHVALPFSGISAMPSMHVSMATLFLLLCWQKGRVLRWLLGGYLLLIQVGSVMLGWHYAVDGYLAMIMTGLLWWVAGCWVRRWRFPMT</sequence>
<feature type="transmembrane region" description="Helical" evidence="1">
    <location>
        <begin position="289"/>
        <end position="310"/>
    </location>
</feature>
<keyword evidence="1" id="KW-0472">Membrane</keyword>
<evidence type="ECO:0000259" key="2">
    <source>
        <dbReference type="Pfam" id="PF14378"/>
    </source>
</evidence>
<keyword evidence="4" id="KW-1185">Reference proteome</keyword>
<feature type="transmembrane region" description="Helical" evidence="1">
    <location>
        <begin position="258"/>
        <end position="282"/>
    </location>
</feature>
<dbReference type="eggNOG" id="COG0671">
    <property type="taxonomic scope" value="Bacteria"/>
</dbReference>
<dbReference type="PATRIC" id="fig|1177179.3.peg.1830"/>
<feature type="transmembrane region" description="Helical" evidence="1">
    <location>
        <begin position="187"/>
        <end position="209"/>
    </location>
</feature>
<proteinExistence type="predicted"/>
<keyword evidence="1" id="KW-1133">Transmembrane helix</keyword>
<dbReference type="InterPro" id="IPR026841">
    <property type="entry name" value="Aur1/Ipt1"/>
</dbReference>
<dbReference type="STRING" id="1177179.A11A3_09160"/>
<keyword evidence="1" id="KW-0812">Transmembrane</keyword>
<feature type="transmembrane region" description="Helical" evidence="1">
    <location>
        <begin position="82"/>
        <end position="107"/>
    </location>
</feature>
<name>L0WDW1_9GAMM</name>
<dbReference type="EMBL" id="AMRJ01000012">
    <property type="protein sequence ID" value="EKF74357.1"/>
    <property type="molecule type" value="Genomic_DNA"/>
</dbReference>
<dbReference type="Proteomes" id="UP000010164">
    <property type="component" value="Unassembled WGS sequence"/>
</dbReference>
<dbReference type="GO" id="GO:0016020">
    <property type="term" value="C:membrane"/>
    <property type="evidence" value="ECO:0007669"/>
    <property type="project" value="UniProtKB-SubCell"/>
</dbReference>
<dbReference type="RefSeq" id="WP_008929010.1">
    <property type="nucleotide sequence ID" value="NZ_AMRJ01000012.1"/>
</dbReference>
<dbReference type="AlphaFoldDB" id="L0WDW1"/>
<feature type="domain" description="Inositolphosphotransferase Aur1/Ipt1" evidence="2">
    <location>
        <begin position="125"/>
        <end position="327"/>
    </location>
</feature>
<feature type="transmembrane region" description="Helical" evidence="1">
    <location>
        <begin position="12"/>
        <end position="30"/>
    </location>
</feature>
<reference evidence="3 4" key="1">
    <citation type="journal article" date="2012" name="J. Bacteriol.">
        <title>Genome Sequence of the Alkane-Degrading Bacterium Alcanivorax hongdengensis Type Strain A-11-3.</title>
        <authorList>
            <person name="Lai Q."/>
            <person name="Shao Z."/>
        </authorList>
    </citation>
    <scope>NUCLEOTIDE SEQUENCE [LARGE SCALE GENOMIC DNA]</scope>
    <source>
        <strain evidence="3 4">A-11-3</strain>
    </source>
</reference>
<feature type="transmembrane region" description="Helical" evidence="1">
    <location>
        <begin position="316"/>
        <end position="334"/>
    </location>
</feature>